<dbReference type="OrthoDB" id="1351981at2"/>
<proteinExistence type="predicted"/>
<evidence type="ECO:0000313" key="2">
    <source>
        <dbReference type="Proteomes" id="UP000268007"/>
    </source>
</evidence>
<organism evidence="1 2">
    <name type="scientific">Mucilaginibacter gracilis</name>
    <dbReference type="NCBI Taxonomy" id="423350"/>
    <lineage>
        <taxon>Bacteria</taxon>
        <taxon>Pseudomonadati</taxon>
        <taxon>Bacteroidota</taxon>
        <taxon>Sphingobacteriia</taxon>
        <taxon>Sphingobacteriales</taxon>
        <taxon>Sphingobacteriaceae</taxon>
        <taxon>Mucilaginibacter</taxon>
    </lineage>
</organism>
<sequence length="188" mass="21846">MDINVSTYWDYMMMIAPPAEVLEVIGKYKKATARLIGNYEGMYSQAHISVSRQYRQMPGTMIQKLDWYKRPISRLNPITLQVNGFSFFKQGDTGATIYAKIELNPEVTNWFTHIRKVFGDKKWDAVPHITIAKNVPAAPFQKVWPKISDKQYQFDFLPQSITVLSRPMIGGHNQIWTPFKELYFNNFG</sequence>
<comment type="caution">
    <text evidence="1">The sequence shown here is derived from an EMBL/GenBank/DDBJ whole genome shotgun (WGS) entry which is preliminary data.</text>
</comment>
<dbReference type="Pfam" id="PF13563">
    <property type="entry name" value="2_5_RNA_ligase2"/>
    <property type="match status" value="1"/>
</dbReference>
<dbReference type="EMBL" id="RBKU01000001">
    <property type="protein sequence ID" value="RKR82465.1"/>
    <property type="molecule type" value="Genomic_DNA"/>
</dbReference>
<dbReference type="RefSeq" id="WP_121198064.1">
    <property type="nucleotide sequence ID" value="NZ_RBKU01000001.1"/>
</dbReference>
<dbReference type="AlphaFoldDB" id="A0A495J0G0"/>
<dbReference type="Proteomes" id="UP000268007">
    <property type="component" value="Unassembled WGS sequence"/>
</dbReference>
<name>A0A495J0G0_9SPHI</name>
<keyword evidence="1" id="KW-0436">Ligase</keyword>
<keyword evidence="2" id="KW-1185">Reference proteome</keyword>
<gene>
    <name evidence="1" type="ORF">BDD43_2646</name>
</gene>
<accession>A0A495J0G0</accession>
<dbReference type="SUPFAM" id="SSF55144">
    <property type="entry name" value="LigT-like"/>
    <property type="match status" value="1"/>
</dbReference>
<dbReference type="GO" id="GO:0016874">
    <property type="term" value="F:ligase activity"/>
    <property type="evidence" value="ECO:0007669"/>
    <property type="project" value="UniProtKB-KW"/>
</dbReference>
<protein>
    <submittedName>
        <fullName evidence="1">2'-5' RNA ligase</fullName>
    </submittedName>
</protein>
<dbReference type="Gene3D" id="3.90.1140.10">
    <property type="entry name" value="Cyclic phosphodiesterase"/>
    <property type="match status" value="1"/>
</dbReference>
<reference evidence="1 2" key="1">
    <citation type="submission" date="2018-10" db="EMBL/GenBank/DDBJ databases">
        <title>Genomic Encyclopedia of Archaeal and Bacterial Type Strains, Phase II (KMG-II): from individual species to whole genera.</title>
        <authorList>
            <person name="Goeker M."/>
        </authorList>
    </citation>
    <scope>NUCLEOTIDE SEQUENCE [LARGE SCALE GENOMIC DNA]</scope>
    <source>
        <strain evidence="1 2">DSM 18602</strain>
    </source>
</reference>
<dbReference type="InterPro" id="IPR009097">
    <property type="entry name" value="Cyclic_Pdiesterase"/>
</dbReference>
<evidence type="ECO:0000313" key="1">
    <source>
        <dbReference type="EMBL" id="RKR82465.1"/>
    </source>
</evidence>